<name>A0ABZ1K921_9ACTN</name>
<dbReference type="EMBL" id="CP108135">
    <property type="protein sequence ID" value="WTP68704.1"/>
    <property type="molecule type" value="Genomic_DNA"/>
</dbReference>
<dbReference type="RefSeq" id="WP_158713576.1">
    <property type="nucleotide sequence ID" value="NZ_CP108135.1"/>
</dbReference>
<evidence type="ECO:0000313" key="3">
    <source>
        <dbReference type="Proteomes" id="UP001622496"/>
    </source>
</evidence>
<feature type="compositionally biased region" description="Polar residues" evidence="1">
    <location>
        <begin position="1"/>
        <end position="10"/>
    </location>
</feature>
<evidence type="ECO:0000313" key="2">
    <source>
        <dbReference type="EMBL" id="WTP68704.1"/>
    </source>
</evidence>
<dbReference type="Proteomes" id="UP001622496">
    <property type="component" value="Chromosome"/>
</dbReference>
<reference evidence="2 3" key="1">
    <citation type="submission" date="2022-10" db="EMBL/GenBank/DDBJ databases">
        <title>The complete genomes of actinobacterial strains from the NBC collection.</title>
        <authorList>
            <person name="Joergensen T.S."/>
            <person name="Alvarez Arevalo M."/>
            <person name="Sterndorff E.B."/>
            <person name="Faurdal D."/>
            <person name="Vuksanovic O."/>
            <person name="Mourched A.-S."/>
            <person name="Charusanti P."/>
            <person name="Shaw S."/>
            <person name="Blin K."/>
            <person name="Weber T."/>
        </authorList>
    </citation>
    <scope>NUCLEOTIDE SEQUENCE [LARGE SCALE GENOMIC DNA]</scope>
    <source>
        <strain evidence="2 3">NBC_00185</strain>
    </source>
</reference>
<accession>A0ABZ1K921</accession>
<gene>
    <name evidence="2" type="ORF">OG560_26085</name>
</gene>
<feature type="region of interest" description="Disordered" evidence="1">
    <location>
        <begin position="1"/>
        <end position="23"/>
    </location>
</feature>
<protein>
    <submittedName>
        <fullName evidence="2">Uncharacterized protein</fullName>
    </submittedName>
</protein>
<evidence type="ECO:0000256" key="1">
    <source>
        <dbReference type="SAM" id="MobiDB-lite"/>
    </source>
</evidence>
<organism evidence="2 3">
    <name type="scientific">[Kitasatospora] papulosa</name>
    <dbReference type="NCBI Taxonomy" id="1464011"/>
    <lineage>
        <taxon>Bacteria</taxon>
        <taxon>Bacillati</taxon>
        <taxon>Actinomycetota</taxon>
        <taxon>Actinomycetes</taxon>
        <taxon>Kitasatosporales</taxon>
        <taxon>Streptomycetaceae</taxon>
        <taxon>Streptomyces</taxon>
    </lineage>
</organism>
<proteinExistence type="predicted"/>
<keyword evidence="3" id="KW-1185">Reference proteome</keyword>
<sequence>MRSGRTTTQVLDGALAPLRPAPPARREAAAVTAHGIDTITQPTPRSAA</sequence>